<gene>
    <name evidence="1" type="ORF">SIL82_14480</name>
</gene>
<protein>
    <submittedName>
        <fullName evidence="1">Uncharacterized protein</fullName>
    </submittedName>
</protein>
<name>A0ABU4PMW4_9SPHN</name>
<organism evidence="1 2">
    <name type="scientific">Sphingomonas echinoides</name>
    <dbReference type="NCBI Taxonomy" id="59803"/>
    <lineage>
        <taxon>Bacteria</taxon>
        <taxon>Pseudomonadati</taxon>
        <taxon>Pseudomonadota</taxon>
        <taxon>Alphaproteobacteria</taxon>
        <taxon>Sphingomonadales</taxon>
        <taxon>Sphingomonadaceae</taxon>
        <taxon>Sphingomonas</taxon>
    </lineage>
</organism>
<evidence type="ECO:0000313" key="1">
    <source>
        <dbReference type="EMBL" id="MDX5985461.1"/>
    </source>
</evidence>
<dbReference type="Proteomes" id="UP001279660">
    <property type="component" value="Unassembled WGS sequence"/>
</dbReference>
<proteinExistence type="predicted"/>
<sequence>MRAERGGLVIVQLARDFEPDADDEAPVRGIGKGNLTILRLHQRADDGQP</sequence>
<evidence type="ECO:0000313" key="2">
    <source>
        <dbReference type="Proteomes" id="UP001279660"/>
    </source>
</evidence>
<comment type="caution">
    <text evidence="1">The sequence shown here is derived from an EMBL/GenBank/DDBJ whole genome shotgun (WGS) entry which is preliminary data.</text>
</comment>
<accession>A0ABU4PMW4</accession>
<dbReference type="EMBL" id="JAWXXV010000001">
    <property type="protein sequence ID" value="MDX5985461.1"/>
    <property type="molecule type" value="Genomic_DNA"/>
</dbReference>
<keyword evidence="2" id="KW-1185">Reference proteome</keyword>
<reference evidence="1 2" key="1">
    <citation type="submission" date="2023-11" db="EMBL/GenBank/DDBJ databases">
        <title>MicrobeMod: A computational toolkit for identifying prokaryotic methylation and restriction-modification with nanopore sequencing.</title>
        <authorList>
            <person name="Crits-Christoph A."/>
            <person name="Kang S.C."/>
            <person name="Lee H."/>
            <person name="Ostrov N."/>
        </authorList>
    </citation>
    <scope>NUCLEOTIDE SEQUENCE [LARGE SCALE GENOMIC DNA]</scope>
    <source>
        <strain evidence="1 2">ATCC 14820</strain>
    </source>
</reference>
<dbReference type="RefSeq" id="WP_154651362.1">
    <property type="nucleotide sequence ID" value="NZ_JAWXXV010000001.1"/>
</dbReference>